<organism evidence="1 2">
    <name type="scientific">Paenibacillus filicis</name>
    <dbReference type="NCBI Taxonomy" id="669464"/>
    <lineage>
        <taxon>Bacteria</taxon>
        <taxon>Bacillati</taxon>
        <taxon>Bacillota</taxon>
        <taxon>Bacilli</taxon>
        <taxon>Bacillales</taxon>
        <taxon>Paenibacillaceae</taxon>
        <taxon>Paenibacillus</taxon>
    </lineage>
</organism>
<dbReference type="RefSeq" id="WP_341415709.1">
    <property type="nucleotide sequence ID" value="NZ_JBBPCC010000006.1"/>
</dbReference>
<name>A0ABU9DIE2_9BACL</name>
<evidence type="ECO:0000313" key="1">
    <source>
        <dbReference type="EMBL" id="MEK8128632.1"/>
    </source>
</evidence>
<evidence type="ECO:0000313" key="2">
    <source>
        <dbReference type="Proteomes" id="UP001469365"/>
    </source>
</evidence>
<dbReference type="Proteomes" id="UP001469365">
    <property type="component" value="Unassembled WGS sequence"/>
</dbReference>
<proteinExistence type="predicted"/>
<comment type="caution">
    <text evidence="1">The sequence shown here is derived from an EMBL/GenBank/DDBJ whole genome shotgun (WGS) entry which is preliminary data.</text>
</comment>
<sequence length="147" mass="17344">MMLPQHKEALIERRNLEQKELKRARVPTREELEMIRDAMLLPVVLTIVEQNGRDLLLNQSPLKKLYIAAAQVLLDRIHADLVRINKELRDRKIKVYRDDREDSDLHYRYIIEGYEDKLLITRDVAKATISKKIGDRIYGLIGDLKKE</sequence>
<keyword evidence="2" id="KW-1185">Reference proteome</keyword>
<dbReference type="InterPro" id="IPR058600">
    <property type="entry name" value="YhjD-like"/>
</dbReference>
<reference evidence="1 2" key="1">
    <citation type="submission" date="2024-04" db="EMBL/GenBank/DDBJ databases">
        <title>draft genome sequnece of Paenibacillus filicis.</title>
        <authorList>
            <person name="Kim D.-U."/>
        </authorList>
    </citation>
    <scope>NUCLEOTIDE SEQUENCE [LARGE SCALE GENOMIC DNA]</scope>
    <source>
        <strain evidence="1 2">KACC14197</strain>
    </source>
</reference>
<protein>
    <submittedName>
        <fullName evidence="1">Uncharacterized protein</fullName>
    </submittedName>
</protein>
<accession>A0ABU9DIE2</accession>
<dbReference type="Pfam" id="PF26325">
    <property type="entry name" value="YhjD"/>
    <property type="match status" value="1"/>
</dbReference>
<dbReference type="EMBL" id="JBBPCC010000006">
    <property type="protein sequence ID" value="MEK8128632.1"/>
    <property type="molecule type" value="Genomic_DNA"/>
</dbReference>
<gene>
    <name evidence="1" type="ORF">WMW72_12015</name>
</gene>